<dbReference type="EMBL" id="OX458333">
    <property type="protein sequence ID" value="CAI8807157.1"/>
    <property type="molecule type" value="Genomic_DNA"/>
</dbReference>
<dbReference type="Proteomes" id="UP001162030">
    <property type="component" value="Chromosome"/>
</dbReference>
<accession>A0ABM9I0D6</accession>
<keyword evidence="2" id="KW-1185">Reference proteome</keyword>
<gene>
    <name evidence="1" type="ORF">MSZNOR_1704</name>
</gene>
<protein>
    <recommendedName>
        <fullName evidence="3">Secreted protein</fullName>
    </recommendedName>
</protein>
<sequence>MPAETVICWIFPLIEVIFIDTSDVLVLEALQNLKGFSLHCGGVSRFCQRHACTDETCSDEPGAARGWLFLQ</sequence>
<evidence type="ECO:0008006" key="3">
    <source>
        <dbReference type="Google" id="ProtNLM"/>
    </source>
</evidence>
<evidence type="ECO:0000313" key="2">
    <source>
        <dbReference type="Proteomes" id="UP001162030"/>
    </source>
</evidence>
<reference evidence="1 2" key="1">
    <citation type="submission" date="2023-03" db="EMBL/GenBank/DDBJ databases">
        <authorList>
            <person name="Pearce D."/>
        </authorList>
    </citation>
    <scope>NUCLEOTIDE SEQUENCE [LARGE SCALE GENOMIC DNA]</scope>
    <source>
        <strain evidence="1">Msz</strain>
    </source>
</reference>
<name>A0ABM9I0D6_9GAMM</name>
<organism evidence="1 2">
    <name type="scientific">Methylocaldum szegediense</name>
    <dbReference type="NCBI Taxonomy" id="73780"/>
    <lineage>
        <taxon>Bacteria</taxon>
        <taxon>Pseudomonadati</taxon>
        <taxon>Pseudomonadota</taxon>
        <taxon>Gammaproteobacteria</taxon>
        <taxon>Methylococcales</taxon>
        <taxon>Methylococcaceae</taxon>
        <taxon>Methylocaldum</taxon>
    </lineage>
</organism>
<evidence type="ECO:0000313" key="1">
    <source>
        <dbReference type="EMBL" id="CAI8807157.1"/>
    </source>
</evidence>
<proteinExistence type="predicted"/>